<evidence type="ECO:0000313" key="4">
    <source>
        <dbReference type="Proteomes" id="UP000201933"/>
    </source>
</evidence>
<keyword evidence="4" id="KW-1185">Reference proteome</keyword>
<dbReference type="GeneID" id="26628171"/>
<reference evidence="3 4" key="1">
    <citation type="submission" date="2015-06" db="EMBL/GenBank/DDBJ databases">
        <authorList>
            <person name="Johnson F."/>
            <person name="Tran D."/>
            <person name="Clark G.T."/>
            <person name="Lara A."/>
            <person name="Mehany M."/>
            <person name="Saenz O."/>
            <person name="Layton S.R."/>
            <person name="Bhuiyan S."/>
            <person name="Donegan-Quick R."/>
            <person name="Benjamin R.C."/>
            <person name="Hughes L.E."/>
            <person name="Bradley K.W."/>
            <person name="Asai D.J."/>
            <person name="Bowman C.A."/>
            <person name="Russell D.A."/>
            <person name="Pope W.H."/>
            <person name="Jacobs-Sera D."/>
            <person name="Hendrix R.W."/>
            <person name="Hatfull G.F."/>
        </authorList>
    </citation>
    <scope>NUCLEOTIDE SEQUENCE [LARGE SCALE GENOMIC DNA]</scope>
</reference>
<keyword evidence="1" id="KW-0472">Membrane</keyword>
<dbReference type="EMBL" id="KT184391">
    <property type="protein sequence ID" value="AKY03743.1"/>
    <property type="molecule type" value="Genomic_DNA"/>
</dbReference>
<name>A0A0K1YA13_9CAUD</name>
<dbReference type="KEGG" id="vg:26628171"/>
<gene>
    <name evidence="3" type="ORF">SEA_LANNISTER_61</name>
</gene>
<feature type="transmembrane region" description="Helical" evidence="1">
    <location>
        <begin position="46"/>
        <end position="68"/>
    </location>
</feature>
<proteinExistence type="predicted"/>
<evidence type="ECO:0000259" key="2">
    <source>
        <dbReference type="Pfam" id="PF26438"/>
    </source>
</evidence>
<evidence type="ECO:0000256" key="1">
    <source>
        <dbReference type="SAM" id="Phobius"/>
    </source>
</evidence>
<keyword evidence="1" id="KW-1133">Transmembrane helix</keyword>
<sequence>MTEITAETRKRNLSQAVQREVVKGFRVESQTDETAIMAKGKPTNHVLHLILTLITFGLWSFAWLAVYLMNKETRVILTVDEYGNVLRQNA</sequence>
<accession>A0A0K1YA13</accession>
<organism evidence="3 4">
    <name type="scientific">Streptomyces phage Lannister</name>
    <dbReference type="NCBI Taxonomy" id="1674927"/>
    <lineage>
        <taxon>Viruses</taxon>
        <taxon>Duplodnaviria</taxon>
        <taxon>Heunggongvirae</taxon>
        <taxon>Uroviricota</taxon>
        <taxon>Caudoviricetes</taxon>
        <taxon>Arquatrovirinae</taxon>
        <taxon>Likavirus</taxon>
        <taxon>Likavirus lannister</taxon>
    </lineage>
</organism>
<dbReference type="InterPro" id="IPR058962">
    <property type="entry name" value="DUF8108_N"/>
</dbReference>
<dbReference type="Proteomes" id="UP000201933">
    <property type="component" value="Segment"/>
</dbReference>
<dbReference type="RefSeq" id="YP_009201001.1">
    <property type="nucleotide sequence ID" value="NC_028827.1"/>
</dbReference>
<dbReference type="Pfam" id="PF26438">
    <property type="entry name" value="DUF8108_N"/>
    <property type="match status" value="1"/>
</dbReference>
<keyword evidence="1" id="KW-0812">Transmembrane</keyword>
<feature type="domain" description="DUF8108" evidence="2">
    <location>
        <begin position="10"/>
        <end position="71"/>
    </location>
</feature>
<evidence type="ECO:0000313" key="3">
    <source>
        <dbReference type="EMBL" id="AKY03743.1"/>
    </source>
</evidence>
<protein>
    <recommendedName>
        <fullName evidence="2">DUF8108 domain-containing protein</fullName>
    </recommendedName>
</protein>